<dbReference type="Proteomes" id="UP000008323">
    <property type="component" value="Chromosome"/>
</dbReference>
<dbReference type="PANTHER" id="PTHR43848">
    <property type="entry name" value="PUTRESCINE TRANSPORT SYSTEM PERMEASE PROTEIN POTI"/>
    <property type="match status" value="1"/>
</dbReference>
<dbReference type="KEGG" id="pal:PA0133"/>
<comment type="subcellular location">
    <subcellularLocation>
        <location evidence="1 8">Cell membrane</location>
        <topology evidence="1 8">Multi-pass membrane protein</topology>
    </subcellularLocation>
</comment>
<dbReference type="InterPro" id="IPR051789">
    <property type="entry name" value="Bact_Polyamine_Transport"/>
</dbReference>
<keyword evidence="3 8" id="KW-0813">Transport</keyword>
<evidence type="ECO:0000256" key="7">
    <source>
        <dbReference type="ARBA" id="ARBA00023136"/>
    </source>
</evidence>
<keyword evidence="7 8" id="KW-0472">Membrane</keyword>
<feature type="transmembrane region" description="Helical" evidence="8">
    <location>
        <begin position="236"/>
        <end position="258"/>
    </location>
</feature>
<evidence type="ECO:0000313" key="11">
    <source>
        <dbReference type="Proteomes" id="UP000008323"/>
    </source>
</evidence>
<keyword evidence="6 8" id="KW-1133">Transmembrane helix</keyword>
<dbReference type="SUPFAM" id="SSF161098">
    <property type="entry name" value="MetI-like"/>
    <property type="match status" value="1"/>
</dbReference>
<name>B1V936_PHYAS</name>
<feature type="transmembrane region" description="Helical" evidence="8">
    <location>
        <begin position="12"/>
        <end position="34"/>
    </location>
</feature>
<keyword evidence="4" id="KW-1003">Cell membrane</keyword>
<evidence type="ECO:0000313" key="10">
    <source>
        <dbReference type="EMBL" id="CAM11468.1"/>
    </source>
</evidence>
<comment type="similarity">
    <text evidence="2">Belongs to the binding-protein-dependent transport system permease family. CysTW subfamily.</text>
</comment>
<keyword evidence="5 8" id="KW-0812">Transmembrane</keyword>
<evidence type="ECO:0000256" key="6">
    <source>
        <dbReference type="ARBA" id="ARBA00022989"/>
    </source>
</evidence>
<dbReference type="InterPro" id="IPR035906">
    <property type="entry name" value="MetI-like_sf"/>
</dbReference>
<accession>B1V936</accession>
<dbReference type="Gene3D" id="1.10.3720.10">
    <property type="entry name" value="MetI-like"/>
    <property type="match status" value="1"/>
</dbReference>
<evidence type="ECO:0000259" key="9">
    <source>
        <dbReference type="PROSITE" id="PS50928"/>
    </source>
</evidence>
<feature type="transmembrane region" description="Helical" evidence="8">
    <location>
        <begin position="68"/>
        <end position="93"/>
    </location>
</feature>
<reference evidence="10 11" key="1">
    <citation type="journal article" date="2008" name="J. Bacteriol.">
        <title>Comparative genome analysis of 'Candidatus Phytoplasma australiense' (subgroup tuf-Australia I; rp-A) and 'Ca. Phytoplasma asteris' strains OY-M and AY-WB.</title>
        <authorList>
            <person name="Tran-Nguyen L.T."/>
            <person name="Kube M."/>
            <person name="Schneider B."/>
            <person name="Reinhardt R."/>
            <person name="Gibb K.S."/>
        </authorList>
    </citation>
    <scope>NUCLEOTIDE SEQUENCE [LARGE SCALE GENOMIC DNA]</scope>
</reference>
<dbReference type="EMBL" id="AM422018">
    <property type="protein sequence ID" value="CAM11468.1"/>
    <property type="molecule type" value="Genomic_DNA"/>
</dbReference>
<organism evidence="10 11">
    <name type="scientific">Phytoplasma australiense</name>
    <dbReference type="NCBI Taxonomy" id="59748"/>
    <lineage>
        <taxon>Bacteria</taxon>
        <taxon>Bacillati</taxon>
        <taxon>Mycoplasmatota</taxon>
        <taxon>Mollicutes</taxon>
        <taxon>Acholeplasmatales</taxon>
        <taxon>Acholeplasmataceae</taxon>
        <taxon>Candidatus Phytoplasma</taxon>
        <taxon>16SrXII (Stolbur group)</taxon>
    </lineage>
</organism>
<dbReference type="CDD" id="cd06261">
    <property type="entry name" value="TM_PBP2"/>
    <property type="match status" value="1"/>
</dbReference>
<dbReference type="InterPro" id="IPR000515">
    <property type="entry name" value="MetI-like"/>
</dbReference>
<dbReference type="AlphaFoldDB" id="B1V936"/>
<dbReference type="PROSITE" id="PS50928">
    <property type="entry name" value="ABC_TM1"/>
    <property type="match status" value="1"/>
</dbReference>
<dbReference type="STRING" id="59748.PA0133"/>
<protein>
    <submittedName>
        <fullName evidence="10">ABC-type spermidine/putrescine transport system, permease component II</fullName>
    </submittedName>
</protein>
<sequence>MKSNSKIKLKHILYIAIILTFIYVPIASLILFSFNKSEGRVASLVNWQGFSWQWYQKLLSDKTIKTSIAITLKIAFLTTIISTFLGTFAAISLAQSLNKKWRVMILNASNFSIVVPEIITALSLFVVFGFIRLESSFWKMLLAHISFCTPFVAISVYPKVISLDPYCFEAAYDLGATPFKALIKVILPQLKGGMLVGATLAFTLSFDDFIISYFVGGAECQNISAYIYSLKGTINPSVNALSTILISLTSFKIIFDFIKQKKMVHKQK</sequence>
<proteinExistence type="inferred from homology"/>
<evidence type="ECO:0000256" key="3">
    <source>
        <dbReference type="ARBA" id="ARBA00022448"/>
    </source>
</evidence>
<feature type="transmembrane region" description="Helical" evidence="8">
    <location>
        <begin position="194"/>
        <end position="216"/>
    </location>
</feature>
<evidence type="ECO:0000256" key="4">
    <source>
        <dbReference type="ARBA" id="ARBA00022475"/>
    </source>
</evidence>
<evidence type="ECO:0000256" key="2">
    <source>
        <dbReference type="ARBA" id="ARBA00007069"/>
    </source>
</evidence>
<dbReference type="PANTHER" id="PTHR43848:SF2">
    <property type="entry name" value="PUTRESCINE TRANSPORT SYSTEM PERMEASE PROTEIN POTI"/>
    <property type="match status" value="1"/>
</dbReference>
<evidence type="ECO:0000256" key="1">
    <source>
        <dbReference type="ARBA" id="ARBA00004651"/>
    </source>
</evidence>
<dbReference type="Pfam" id="PF00528">
    <property type="entry name" value="BPD_transp_1"/>
    <property type="match status" value="1"/>
</dbReference>
<feature type="transmembrane region" description="Helical" evidence="8">
    <location>
        <begin position="105"/>
        <end position="131"/>
    </location>
</feature>
<feature type="domain" description="ABC transmembrane type-1" evidence="9">
    <location>
        <begin position="68"/>
        <end position="259"/>
    </location>
</feature>
<evidence type="ECO:0000256" key="5">
    <source>
        <dbReference type="ARBA" id="ARBA00022692"/>
    </source>
</evidence>
<evidence type="ECO:0000256" key="8">
    <source>
        <dbReference type="RuleBase" id="RU363032"/>
    </source>
</evidence>
<gene>
    <name evidence="10" type="primary">potC</name>
    <name evidence="10" type="ordered locus">PA0133</name>
</gene>
<dbReference type="GO" id="GO:0005886">
    <property type="term" value="C:plasma membrane"/>
    <property type="evidence" value="ECO:0007669"/>
    <property type="project" value="UniProtKB-SubCell"/>
</dbReference>
<dbReference type="GO" id="GO:0055085">
    <property type="term" value="P:transmembrane transport"/>
    <property type="evidence" value="ECO:0007669"/>
    <property type="project" value="InterPro"/>
</dbReference>
<dbReference type="eggNOG" id="COG1177">
    <property type="taxonomic scope" value="Bacteria"/>
</dbReference>
<feature type="transmembrane region" description="Helical" evidence="8">
    <location>
        <begin position="137"/>
        <end position="157"/>
    </location>
</feature>